<keyword evidence="2" id="KW-1185">Reference proteome</keyword>
<dbReference type="AlphaFoldDB" id="A0AA35VGD7"/>
<evidence type="ECO:0008006" key="3">
    <source>
        <dbReference type="Google" id="ProtNLM"/>
    </source>
</evidence>
<protein>
    <recommendedName>
        <fullName evidence="3">BED-type domain-containing protein</fullName>
    </recommendedName>
</protein>
<accession>A0AA35VGD7</accession>
<proteinExistence type="predicted"/>
<gene>
    <name evidence="1" type="ORF">LSALG_LOCUS8829</name>
</gene>
<evidence type="ECO:0000313" key="2">
    <source>
        <dbReference type="Proteomes" id="UP001177003"/>
    </source>
</evidence>
<sequence length="153" mass="17471">MFRFLSVISFCPDNIEPVICFCPDNIEPAEPVVVMKKAKLDSTIEAAVVVAPQDVDLEEDDIDVVDVDVKIEGEEVHVKSERERWSKVWKFFERLPIGNDGRERAKCKRCSKRYICETKTGTGSLRGDEELSLEELTDDVMQMDNKDTKVEDV</sequence>
<organism evidence="1 2">
    <name type="scientific">Lactuca saligna</name>
    <name type="common">Willowleaf lettuce</name>
    <dbReference type="NCBI Taxonomy" id="75948"/>
    <lineage>
        <taxon>Eukaryota</taxon>
        <taxon>Viridiplantae</taxon>
        <taxon>Streptophyta</taxon>
        <taxon>Embryophyta</taxon>
        <taxon>Tracheophyta</taxon>
        <taxon>Spermatophyta</taxon>
        <taxon>Magnoliopsida</taxon>
        <taxon>eudicotyledons</taxon>
        <taxon>Gunneridae</taxon>
        <taxon>Pentapetalae</taxon>
        <taxon>asterids</taxon>
        <taxon>campanulids</taxon>
        <taxon>Asterales</taxon>
        <taxon>Asteraceae</taxon>
        <taxon>Cichorioideae</taxon>
        <taxon>Cichorieae</taxon>
        <taxon>Lactucinae</taxon>
        <taxon>Lactuca</taxon>
    </lineage>
</organism>
<dbReference type="Proteomes" id="UP001177003">
    <property type="component" value="Chromosome 1"/>
</dbReference>
<evidence type="ECO:0000313" key="1">
    <source>
        <dbReference type="EMBL" id="CAI9268403.1"/>
    </source>
</evidence>
<name>A0AA35VGD7_LACSI</name>
<dbReference type="EMBL" id="OX465077">
    <property type="protein sequence ID" value="CAI9268403.1"/>
    <property type="molecule type" value="Genomic_DNA"/>
</dbReference>
<reference evidence="1" key="1">
    <citation type="submission" date="2023-04" db="EMBL/GenBank/DDBJ databases">
        <authorList>
            <person name="Vijverberg K."/>
            <person name="Xiong W."/>
            <person name="Schranz E."/>
        </authorList>
    </citation>
    <scope>NUCLEOTIDE SEQUENCE</scope>
</reference>